<dbReference type="Pfam" id="PF13450">
    <property type="entry name" value="NAD_binding_8"/>
    <property type="match status" value="1"/>
</dbReference>
<dbReference type="Pfam" id="PF05199">
    <property type="entry name" value="GMC_oxred_C"/>
    <property type="match status" value="1"/>
</dbReference>
<keyword evidence="4" id="KW-0732">Signal</keyword>
<gene>
    <name evidence="9" type="ORF">CEP15_19235</name>
</gene>
<comment type="caution">
    <text evidence="9">The sequence shown here is derived from an EMBL/GenBank/DDBJ whole genome shotgun (WGS) entry which is preliminary data.</text>
</comment>
<keyword evidence="7" id="KW-1015">Disulfide bond</keyword>
<keyword evidence="6" id="KW-0560">Oxidoreductase</keyword>
<feature type="domain" description="LamG-like jellyroll fold" evidence="8">
    <location>
        <begin position="28"/>
        <end position="164"/>
    </location>
</feature>
<dbReference type="InterPro" id="IPR036188">
    <property type="entry name" value="FAD/NAD-bd_sf"/>
</dbReference>
<evidence type="ECO:0000256" key="4">
    <source>
        <dbReference type="ARBA" id="ARBA00022729"/>
    </source>
</evidence>
<dbReference type="Pfam" id="PF00732">
    <property type="entry name" value="GMC_oxred_N"/>
    <property type="match status" value="1"/>
</dbReference>
<organism evidence="9 10">
    <name type="scientific">Cylindrospermopsis raciborskii C07</name>
    <dbReference type="NCBI Taxonomy" id="2014886"/>
    <lineage>
        <taxon>Bacteria</taxon>
        <taxon>Bacillati</taxon>
        <taxon>Cyanobacteriota</taxon>
        <taxon>Cyanophyceae</taxon>
        <taxon>Nostocales</taxon>
        <taxon>Aphanizomenonaceae</taxon>
        <taxon>Cylindrospermopsis</taxon>
    </lineage>
</organism>
<evidence type="ECO:0000256" key="2">
    <source>
        <dbReference type="ARBA" id="ARBA00010790"/>
    </source>
</evidence>
<dbReference type="Proteomes" id="UP000236284">
    <property type="component" value="Unassembled WGS sequence"/>
</dbReference>
<evidence type="ECO:0000259" key="8">
    <source>
        <dbReference type="SMART" id="SM00560"/>
    </source>
</evidence>
<dbReference type="SUPFAM" id="SSF51905">
    <property type="entry name" value="FAD/NAD(P)-binding domain"/>
    <property type="match status" value="1"/>
</dbReference>
<evidence type="ECO:0000256" key="5">
    <source>
        <dbReference type="ARBA" id="ARBA00022827"/>
    </source>
</evidence>
<proteinExistence type="inferred from homology"/>
<comment type="cofactor">
    <cofactor evidence="1">
        <name>FAD</name>
        <dbReference type="ChEBI" id="CHEBI:57692"/>
    </cofactor>
</comment>
<keyword evidence="5" id="KW-0274">FAD</keyword>
<dbReference type="InterPro" id="IPR007867">
    <property type="entry name" value="GMC_OxRtase_C"/>
</dbReference>
<dbReference type="Gene3D" id="3.50.50.60">
    <property type="entry name" value="FAD/NAD(P)-binding domain"/>
    <property type="match status" value="2"/>
</dbReference>
<dbReference type="PANTHER" id="PTHR42784:SF1">
    <property type="entry name" value="PYRANOSE 2-OXIDASE"/>
    <property type="match status" value="1"/>
</dbReference>
<evidence type="ECO:0000256" key="1">
    <source>
        <dbReference type="ARBA" id="ARBA00001974"/>
    </source>
</evidence>
<dbReference type="SUPFAM" id="SSF49899">
    <property type="entry name" value="Concanavalin A-like lectins/glucanases"/>
    <property type="match status" value="1"/>
</dbReference>
<evidence type="ECO:0000313" key="9">
    <source>
        <dbReference type="EMBL" id="PNJ90759.1"/>
    </source>
</evidence>
<evidence type="ECO:0000256" key="6">
    <source>
        <dbReference type="ARBA" id="ARBA00023002"/>
    </source>
</evidence>
<protein>
    <submittedName>
        <fullName evidence="9">Dehydrogenase</fullName>
    </submittedName>
</protein>
<dbReference type="RefSeq" id="WP_102939323.1">
    <property type="nucleotide sequence ID" value="NZ_NJHS01000443.1"/>
</dbReference>
<dbReference type="Gene3D" id="2.60.120.200">
    <property type="match status" value="1"/>
</dbReference>
<dbReference type="InterPro" id="IPR000172">
    <property type="entry name" value="GMC_OxRdtase_N"/>
</dbReference>
<dbReference type="SMART" id="SM00560">
    <property type="entry name" value="LamGL"/>
    <property type="match status" value="1"/>
</dbReference>
<reference evidence="9 10" key="1">
    <citation type="submission" date="2017-06" db="EMBL/GenBank/DDBJ databases">
        <title>Genome variation in co-occurring toxic Cylindrospermopsis raciborskii strains determines phenotypic plasticity.</title>
        <authorList>
            <person name="Willis A."/>
            <person name="Woodhouse J."/>
            <person name="Ongley S."/>
            <person name="Jex A."/>
            <person name="Burford M."/>
            <person name="Neilan B."/>
        </authorList>
    </citation>
    <scope>NUCLEOTIDE SEQUENCE [LARGE SCALE GENOMIC DNA]</scope>
    <source>
        <strain evidence="9 10">C07</strain>
    </source>
</reference>
<dbReference type="InterPro" id="IPR051473">
    <property type="entry name" value="P2Ox-like"/>
</dbReference>
<name>A0ABX4WGE4_9CYAN</name>
<dbReference type="InterPro" id="IPR013320">
    <property type="entry name" value="ConA-like_dom_sf"/>
</dbReference>
<dbReference type="Pfam" id="PF13385">
    <property type="entry name" value="Laminin_G_3"/>
    <property type="match status" value="1"/>
</dbReference>
<accession>A0ABX4WGE4</accession>
<sequence length="825" mass="91890">MSQKSNVLCFDGKENHVVLPTDNSDYSQGFTVEAWVWYGSFEQNWSRIVEFGNGPGQKNIVLGHAGKSNSLGFHLVGTSTGGYGFEVPNSLEIGKWTHVAATINKSGEAKLYKNGKLLQTKPFRLPDNVVRKLNYIGKSTWSIDGYFEGKMAEVRLWNIARTPEEIEQNMNRRLSGSEAGLVAYYPLNGDANDKTKNAKHGAILGATWQQEELPIQEPNVNQNQTTTQTTTFITPDRLLPKYDVVIVGAGVAGAIVAKTLSQQGKTVLILEAGEAKELTLSGFQHYLDTFYGSTEKHPNSPYPENHYVQSPMDDNGYFVEKGPMTLSGSYTRVLGGTTMHWEAKTPRMLPNDFKTKSLYGQGLDWPISYDDLMPYYQQAEYEIGVSGDVEEQKSLGLKFEDGYVFPMEKMPPSFLDQKVIEKVDGTKVQVCGETVELKFSTFPQGRNGIPNPKYDHGNLFVPQGVSSVTPVQYGERCQGNANCVPICPAQAKYDARRTLARALETGRVHILPKAVAFHINYNRENGRIQSIEYKYYGNEKTGSIDSPLKVEGTLFVLAANAVENARLMLSCNLPNTSDMIGRHLMDHPFVLAWALMPEVTGTMRGPLVTSGIGTLRDGTFRAKQSGFAMDIHNDGWGWATGSPDTELFDAVDHKNKYGAELRETLINRISRQLLLAFMCEMPPDISNRVTIDPKYKDKLGNYRPVINYNLPDYSLRTLAYTRKVSRLMFQRLGAEDYTHYDPKDPGYFEFEGSGYVYKGGNHFSGTHIMGTTPQNSVVDQNLKCWDHPNLYLVGSGSMPTIGTSNTTVTIAALTFKAAEQMLKEL</sequence>
<comment type="similarity">
    <text evidence="2">Belongs to the GMC oxidoreductase family.</text>
</comment>
<dbReference type="PANTHER" id="PTHR42784">
    <property type="entry name" value="PYRANOSE 2-OXIDASE"/>
    <property type="match status" value="1"/>
</dbReference>
<dbReference type="InterPro" id="IPR006558">
    <property type="entry name" value="LamG-like"/>
</dbReference>
<dbReference type="EMBL" id="NJHS01000443">
    <property type="protein sequence ID" value="PNJ90759.1"/>
    <property type="molecule type" value="Genomic_DNA"/>
</dbReference>
<evidence type="ECO:0000313" key="10">
    <source>
        <dbReference type="Proteomes" id="UP000236284"/>
    </source>
</evidence>
<evidence type="ECO:0000256" key="3">
    <source>
        <dbReference type="ARBA" id="ARBA00022630"/>
    </source>
</evidence>
<keyword evidence="10" id="KW-1185">Reference proteome</keyword>
<evidence type="ECO:0000256" key="7">
    <source>
        <dbReference type="ARBA" id="ARBA00023157"/>
    </source>
</evidence>
<keyword evidence="3" id="KW-0285">Flavoprotein</keyword>